<reference evidence="3 4" key="1">
    <citation type="submission" date="2016-02" db="EMBL/GenBank/DDBJ databases">
        <title>Genome sequence of Clostridium thermobutyricum DSM 4928.</title>
        <authorList>
            <person name="Poehlein A."/>
            <person name="Daniel R."/>
        </authorList>
    </citation>
    <scope>NUCLEOTIDE SEQUENCE [LARGE SCALE GENOMIC DNA]</scope>
    <source>
        <strain evidence="3 4">DSM 4928</strain>
    </source>
</reference>
<keyword evidence="2" id="KW-0732">Signal</keyword>
<dbReference type="OrthoDB" id="9810153at2"/>
<comment type="caution">
    <text evidence="3">The sequence shown here is derived from an EMBL/GenBank/DDBJ whole genome shotgun (WGS) entry which is preliminary data.</text>
</comment>
<proteinExistence type="predicted"/>
<evidence type="ECO:0000313" key="3">
    <source>
        <dbReference type="EMBL" id="OPX46645.1"/>
    </source>
</evidence>
<feature type="signal peptide" evidence="2">
    <location>
        <begin position="1"/>
        <end position="26"/>
    </location>
</feature>
<organism evidence="3 4">
    <name type="scientific">Clostridium thermobutyricum DSM 4928</name>
    <dbReference type="NCBI Taxonomy" id="1121339"/>
    <lineage>
        <taxon>Bacteria</taxon>
        <taxon>Bacillati</taxon>
        <taxon>Bacillota</taxon>
        <taxon>Clostridia</taxon>
        <taxon>Eubacteriales</taxon>
        <taxon>Clostridiaceae</taxon>
        <taxon>Clostridium</taxon>
    </lineage>
</organism>
<dbReference type="Proteomes" id="UP000191448">
    <property type="component" value="Unassembled WGS sequence"/>
</dbReference>
<dbReference type="AlphaFoldDB" id="A0A1V4ST68"/>
<evidence type="ECO:0000256" key="2">
    <source>
        <dbReference type="SAM" id="SignalP"/>
    </source>
</evidence>
<dbReference type="InterPro" id="IPR009343">
    <property type="entry name" value="DUF1002"/>
</dbReference>
<dbReference type="RefSeq" id="WP_080023901.1">
    <property type="nucleotide sequence ID" value="NZ_LTAY01000077.1"/>
</dbReference>
<feature type="compositionally biased region" description="Low complexity" evidence="1">
    <location>
        <begin position="357"/>
        <end position="388"/>
    </location>
</feature>
<feature type="region of interest" description="Disordered" evidence="1">
    <location>
        <begin position="298"/>
        <end position="421"/>
    </location>
</feature>
<gene>
    <name evidence="3" type="ORF">CLTHE_26950</name>
</gene>
<evidence type="ECO:0000256" key="1">
    <source>
        <dbReference type="SAM" id="MobiDB-lite"/>
    </source>
</evidence>
<sequence>MKSKKIIATLVLAGTIFSTMGISAFADQFNVISIGANLTPTQKQEMLNYFNAPKGSYQEVTINNQQEQEELRGILPESEIGTRTISCAYVQPTQSGGINVKTANLTYVTASMISNALTTAGIYNANVVAAAPFQVSGTGALTGIMTSFEKATGEQISPEKKELANKELEVTSKIAQDSNTGQTKASAVVSGVKAKVIQNGEHSESQIAQTINNVTNNYGVTLTPNQEADLNKLMQSISDQNYNKSEMMKTLDKLQDEANKILQNQGQLKGFFNNLQVHFDNFVNWVKGLFTNKKDEGGIVNQTNNNSTIGKDAVTTGNTDAVENTAPTVDQSKSGVNNNAINVVNSSDTTINTNKPNENTKNSNTQNTNDQTSNENQTNENTSNSTTKNSKDNNKQDATTQSQTSQSSQATQNNTNTQSAQ</sequence>
<name>A0A1V4ST68_9CLOT</name>
<feature type="compositionally biased region" description="Low complexity" evidence="1">
    <location>
        <begin position="336"/>
        <end position="345"/>
    </location>
</feature>
<feature type="compositionally biased region" description="Low complexity" evidence="1">
    <location>
        <begin position="396"/>
        <end position="421"/>
    </location>
</feature>
<feature type="compositionally biased region" description="Polar residues" evidence="1">
    <location>
        <begin position="300"/>
        <end position="335"/>
    </location>
</feature>
<protein>
    <recommendedName>
        <fullName evidence="5">DUF1002 domain-containing protein</fullName>
    </recommendedName>
</protein>
<accession>A0A1V4ST68</accession>
<dbReference type="EMBL" id="LTAY01000077">
    <property type="protein sequence ID" value="OPX46645.1"/>
    <property type="molecule type" value="Genomic_DNA"/>
</dbReference>
<dbReference type="Pfam" id="PF06207">
    <property type="entry name" value="DUF1002"/>
    <property type="match status" value="1"/>
</dbReference>
<feature type="compositionally biased region" description="Polar residues" evidence="1">
    <location>
        <begin position="346"/>
        <end position="356"/>
    </location>
</feature>
<evidence type="ECO:0000313" key="4">
    <source>
        <dbReference type="Proteomes" id="UP000191448"/>
    </source>
</evidence>
<feature type="chain" id="PRO_5012302438" description="DUF1002 domain-containing protein" evidence="2">
    <location>
        <begin position="27"/>
        <end position="421"/>
    </location>
</feature>
<evidence type="ECO:0008006" key="5">
    <source>
        <dbReference type="Google" id="ProtNLM"/>
    </source>
</evidence>